<dbReference type="Gene3D" id="3.30.360.10">
    <property type="entry name" value="Dihydrodipicolinate Reductase, domain 2"/>
    <property type="match status" value="1"/>
</dbReference>
<evidence type="ECO:0000313" key="5">
    <source>
        <dbReference type="EMBL" id="MFC4655879.1"/>
    </source>
</evidence>
<evidence type="ECO:0000256" key="2">
    <source>
        <dbReference type="ARBA" id="ARBA00023002"/>
    </source>
</evidence>
<comment type="caution">
    <text evidence="5">The sequence shown here is derived from an EMBL/GenBank/DDBJ whole genome shotgun (WGS) entry which is preliminary data.</text>
</comment>
<dbReference type="Pfam" id="PF01408">
    <property type="entry name" value="GFO_IDH_MocA"/>
    <property type="match status" value="1"/>
</dbReference>
<reference evidence="6" key="1">
    <citation type="journal article" date="2019" name="Int. J. Syst. Evol. Microbiol.">
        <title>The Global Catalogue of Microorganisms (GCM) 10K type strain sequencing project: providing services to taxonomists for standard genome sequencing and annotation.</title>
        <authorList>
            <consortium name="The Broad Institute Genomics Platform"/>
            <consortium name="The Broad Institute Genome Sequencing Center for Infectious Disease"/>
            <person name="Wu L."/>
            <person name="Ma J."/>
        </authorList>
    </citation>
    <scope>NUCLEOTIDE SEQUENCE [LARGE SCALE GENOMIC DNA]</scope>
    <source>
        <strain evidence="6">DT28</strain>
    </source>
</reference>
<accession>A0ABV9JNV0</accession>
<feature type="domain" description="Gfo/Idh/MocA-like oxidoreductase C-terminal" evidence="4">
    <location>
        <begin position="131"/>
        <end position="336"/>
    </location>
</feature>
<dbReference type="InterPro" id="IPR004104">
    <property type="entry name" value="Gfo/Idh/MocA-like_OxRdtase_C"/>
</dbReference>
<evidence type="ECO:0000256" key="1">
    <source>
        <dbReference type="ARBA" id="ARBA00010928"/>
    </source>
</evidence>
<dbReference type="Pfam" id="PF02894">
    <property type="entry name" value="GFO_IDH_MocA_C"/>
    <property type="match status" value="1"/>
</dbReference>
<evidence type="ECO:0000259" key="4">
    <source>
        <dbReference type="Pfam" id="PF02894"/>
    </source>
</evidence>
<sequence>MIKTAVIGFGLSAKVFHLPFLTAQAGYQLVALSSSQSDAQNFKSGLTVYPEAQQLISQTDAQLVVITSPNQSHYLLAKAALLAGKHLVVEKPFTLRQYEAEELADLAAQKNLQLCAFHNRRFDDDFLALQQQIQQGCLGQVRLMQSRYDRFRPEVQQRWRETADFGSGILFDLGPHLIDQALLLFGEPEALTARCRVLRDSGKNTDYFQLQLHYADKEVCLSSSPFAAATPLRFEVQGSQATFRSYGLDPQEEILRFGQGRTDPRWAVRQQQRQAELSDAGGTRPLPLGKGHYSCFYQQLALALHGQAPLPVTVQEALHSVKAIELALQSADTGKTLNW</sequence>
<protein>
    <submittedName>
        <fullName evidence="5">Gfo/Idh/MocA family oxidoreductase</fullName>
    </submittedName>
</protein>
<dbReference type="PANTHER" id="PTHR43708:SF5">
    <property type="entry name" value="CONSERVED EXPRESSED OXIDOREDUCTASE (EUROFUNG)-RELATED"/>
    <property type="match status" value="1"/>
</dbReference>
<proteinExistence type="inferred from homology"/>
<dbReference type="EMBL" id="JBHSGB010000010">
    <property type="protein sequence ID" value="MFC4655879.1"/>
    <property type="molecule type" value="Genomic_DNA"/>
</dbReference>
<gene>
    <name evidence="5" type="ORF">ACFO3I_12760</name>
</gene>
<dbReference type="PANTHER" id="PTHR43708">
    <property type="entry name" value="CONSERVED EXPRESSED OXIDOREDUCTASE (EUROFUNG)"/>
    <property type="match status" value="1"/>
</dbReference>
<dbReference type="SUPFAM" id="SSF51735">
    <property type="entry name" value="NAD(P)-binding Rossmann-fold domains"/>
    <property type="match status" value="1"/>
</dbReference>
<keyword evidence="6" id="KW-1185">Reference proteome</keyword>
<name>A0ABV9JNV0_9GAMM</name>
<dbReference type="InterPro" id="IPR036291">
    <property type="entry name" value="NAD(P)-bd_dom_sf"/>
</dbReference>
<organism evidence="5 6">
    <name type="scientific">Rheinheimera marina</name>
    <dbReference type="NCBI Taxonomy" id="1774958"/>
    <lineage>
        <taxon>Bacteria</taxon>
        <taxon>Pseudomonadati</taxon>
        <taxon>Pseudomonadota</taxon>
        <taxon>Gammaproteobacteria</taxon>
        <taxon>Chromatiales</taxon>
        <taxon>Chromatiaceae</taxon>
        <taxon>Rheinheimera</taxon>
    </lineage>
</organism>
<dbReference type="InterPro" id="IPR051317">
    <property type="entry name" value="Gfo/Idh/MocA_oxidoreduct"/>
</dbReference>
<dbReference type="Gene3D" id="3.40.50.720">
    <property type="entry name" value="NAD(P)-binding Rossmann-like Domain"/>
    <property type="match status" value="1"/>
</dbReference>
<dbReference type="Proteomes" id="UP001595962">
    <property type="component" value="Unassembled WGS sequence"/>
</dbReference>
<evidence type="ECO:0000313" key="6">
    <source>
        <dbReference type="Proteomes" id="UP001595962"/>
    </source>
</evidence>
<comment type="similarity">
    <text evidence="1">Belongs to the Gfo/Idh/MocA family.</text>
</comment>
<keyword evidence="2" id="KW-0560">Oxidoreductase</keyword>
<dbReference type="InterPro" id="IPR000683">
    <property type="entry name" value="Gfo/Idh/MocA-like_OxRdtase_N"/>
</dbReference>
<feature type="domain" description="Gfo/Idh/MocA-like oxidoreductase N-terminal" evidence="3">
    <location>
        <begin position="2"/>
        <end position="115"/>
    </location>
</feature>
<dbReference type="RefSeq" id="WP_377334389.1">
    <property type="nucleotide sequence ID" value="NZ_JBHSGB010000010.1"/>
</dbReference>
<evidence type="ECO:0000259" key="3">
    <source>
        <dbReference type="Pfam" id="PF01408"/>
    </source>
</evidence>